<organism evidence="3 4">
    <name type="scientific">Haloplanus salinus</name>
    <dbReference type="NCBI Taxonomy" id="1126245"/>
    <lineage>
        <taxon>Archaea</taxon>
        <taxon>Methanobacteriati</taxon>
        <taxon>Methanobacteriota</taxon>
        <taxon>Stenosarchaea group</taxon>
        <taxon>Halobacteria</taxon>
        <taxon>Halobacteriales</taxon>
        <taxon>Haloferacaceae</taxon>
        <taxon>Haloplanus</taxon>
    </lineage>
</organism>
<keyword evidence="2" id="KW-1133">Transmembrane helix</keyword>
<dbReference type="OrthoDB" id="308196at2157"/>
<keyword evidence="2" id="KW-0812">Transmembrane</keyword>
<gene>
    <name evidence="3" type="ORF">DU504_15225</name>
</gene>
<protein>
    <recommendedName>
        <fullName evidence="5">PGF-CTERM sorting domain-containing protein</fullName>
    </recommendedName>
</protein>
<dbReference type="PROSITE" id="PS51318">
    <property type="entry name" value="TAT"/>
    <property type="match status" value="1"/>
</dbReference>
<evidence type="ECO:0000256" key="2">
    <source>
        <dbReference type="SAM" id="Phobius"/>
    </source>
</evidence>
<feature type="region of interest" description="Disordered" evidence="1">
    <location>
        <begin position="174"/>
        <end position="226"/>
    </location>
</feature>
<reference evidence="3 4" key="1">
    <citation type="submission" date="2018-07" db="EMBL/GenBank/DDBJ databases">
        <title>Genome sequences of Haloplanus salinus JCM 18368T.</title>
        <authorList>
            <person name="Kim Y.B."/>
            <person name="Roh S.W."/>
        </authorList>
    </citation>
    <scope>NUCLEOTIDE SEQUENCE [LARGE SCALE GENOMIC DNA]</scope>
    <source>
        <strain evidence="3 4">JCM 18368</strain>
    </source>
</reference>
<sequence length="248" mass="24304">MTRETRSTSISILADTRRSVAVALAALALLGAVAAAGTATAQNSQPTVVVTDGTTAPDGTTTVGVVLTDAPDGLAGYYLELTVENPSVARIDAASYPDQYGLTSEPVIEDDGATAVLEAADVEGAVEPGATDVTLATVTVAGAAPGEVELTVTPQQFDADDGSALTPATAAGTIAVSGGGDAPSADADDGDGASANGSDTDETGADGADTDTNTDADTESTEGDGPLSPVLVLVAIALLVATGLRRRN</sequence>
<keyword evidence="2" id="KW-0472">Membrane</keyword>
<comment type="caution">
    <text evidence="3">The sequence shown here is derived from an EMBL/GenBank/DDBJ whole genome shotgun (WGS) entry which is preliminary data.</text>
</comment>
<evidence type="ECO:0008006" key="5">
    <source>
        <dbReference type="Google" id="ProtNLM"/>
    </source>
</evidence>
<accession>A0A368NEB0</accession>
<dbReference type="EMBL" id="QPHM01000001">
    <property type="protein sequence ID" value="RCU48536.1"/>
    <property type="molecule type" value="Genomic_DNA"/>
</dbReference>
<evidence type="ECO:0000313" key="3">
    <source>
        <dbReference type="EMBL" id="RCU48536.1"/>
    </source>
</evidence>
<dbReference type="AlphaFoldDB" id="A0A368NEB0"/>
<keyword evidence="4" id="KW-1185">Reference proteome</keyword>
<name>A0A368NEB0_9EURY</name>
<evidence type="ECO:0000256" key="1">
    <source>
        <dbReference type="SAM" id="MobiDB-lite"/>
    </source>
</evidence>
<dbReference type="RefSeq" id="WP_114450168.1">
    <property type="nucleotide sequence ID" value="NZ_QPHM01000001.1"/>
</dbReference>
<evidence type="ECO:0000313" key="4">
    <source>
        <dbReference type="Proteomes" id="UP000252189"/>
    </source>
</evidence>
<dbReference type="Proteomes" id="UP000252189">
    <property type="component" value="Unassembled WGS sequence"/>
</dbReference>
<dbReference type="InterPro" id="IPR006311">
    <property type="entry name" value="TAT_signal"/>
</dbReference>
<proteinExistence type="predicted"/>
<feature type="compositionally biased region" description="Acidic residues" evidence="1">
    <location>
        <begin position="199"/>
        <end position="222"/>
    </location>
</feature>
<feature type="transmembrane region" description="Helical" evidence="2">
    <location>
        <begin position="227"/>
        <end position="244"/>
    </location>
</feature>